<organism evidence="2">
    <name type="scientific">Streptomyces iranensis</name>
    <dbReference type="NCBI Taxonomy" id="576784"/>
    <lineage>
        <taxon>Bacteria</taxon>
        <taxon>Bacillati</taxon>
        <taxon>Actinomycetota</taxon>
        <taxon>Actinomycetes</taxon>
        <taxon>Kitasatosporales</taxon>
        <taxon>Streptomycetaceae</taxon>
        <taxon>Streptomyces</taxon>
        <taxon>Streptomyces violaceusniger group</taxon>
    </lineage>
</organism>
<keyword evidence="4" id="KW-1185">Reference proteome</keyword>
<proteinExistence type="predicted"/>
<evidence type="ECO:0000256" key="1">
    <source>
        <dbReference type="SAM" id="Phobius"/>
    </source>
</evidence>
<reference evidence="3 4" key="2">
    <citation type="submission" date="2021-03" db="EMBL/GenBank/DDBJ databases">
        <title>Genomic Encyclopedia of Type Strains, Phase IV (KMG-IV): sequencing the most valuable type-strain genomes for metagenomic binning, comparative biology and taxonomic classification.</title>
        <authorList>
            <person name="Goeker M."/>
        </authorList>
    </citation>
    <scope>NUCLEOTIDE SEQUENCE [LARGE SCALE GENOMIC DNA]</scope>
    <source>
        <strain evidence="3 4">DSM 41954</strain>
    </source>
</reference>
<feature type="transmembrane region" description="Helical" evidence="1">
    <location>
        <begin position="151"/>
        <end position="175"/>
    </location>
</feature>
<sequence>MNPKRIRGPVSGWALGAADALICLGWGASVWVASRIEAGATLRTAALFAHLGALVLGMGAVLTIDYYGVLWLLGRRTLGQLLDFTEPLHTPVWAGLAGLVVSGVLLHPDPADPLTRVKLALVLVVALNGVHARDLHRRLAGRSEPGSARGLLMCGGILAAVSQLGWWGALAIGFINNQS</sequence>
<keyword evidence="1" id="KW-1133">Transmembrane helix</keyword>
<name>A0A061A862_9ACTN</name>
<feature type="transmembrane region" description="Helical" evidence="1">
    <location>
        <begin position="45"/>
        <end position="67"/>
    </location>
</feature>
<dbReference type="EMBL" id="JAGGLR010000030">
    <property type="protein sequence ID" value="MBP2067309.1"/>
    <property type="molecule type" value="Genomic_DNA"/>
</dbReference>
<dbReference type="RefSeq" id="WP_209469057.1">
    <property type="nucleotide sequence ID" value="NZ_BAABDR010000056.1"/>
</dbReference>
<evidence type="ECO:0000313" key="3">
    <source>
        <dbReference type="EMBL" id="MBP2067309.1"/>
    </source>
</evidence>
<dbReference type="HOGENOM" id="CLU_103756_0_0_11"/>
<feature type="transmembrane region" description="Helical" evidence="1">
    <location>
        <begin position="12"/>
        <end position="33"/>
    </location>
</feature>
<dbReference type="AlphaFoldDB" id="A0A061A862"/>
<reference evidence="2" key="1">
    <citation type="submission" date="2014-05" db="EMBL/GenBank/DDBJ databases">
        <authorList>
            <person name="Horn Fabian"/>
        </authorList>
    </citation>
    <scope>NUCLEOTIDE SEQUENCE</scope>
</reference>
<feature type="transmembrane region" description="Helical" evidence="1">
    <location>
        <begin position="88"/>
        <end position="107"/>
    </location>
</feature>
<evidence type="ECO:0008006" key="5">
    <source>
        <dbReference type="Google" id="ProtNLM"/>
    </source>
</evidence>
<protein>
    <recommendedName>
        <fullName evidence="5">Integral membrane protein</fullName>
    </recommendedName>
</protein>
<dbReference type="EMBL" id="LK022848">
    <property type="protein sequence ID" value="CDR15123.1"/>
    <property type="molecule type" value="Genomic_DNA"/>
</dbReference>
<gene>
    <name evidence="3" type="ORF">J2Z30_008375</name>
    <name evidence="2" type="ORF">SIRAN8597</name>
</gene>
<dbReference type="Proteomes" id="UP000756710">
    <property type="component" value="Unassembled WGS sequence"/>
</dbReference>
<keyword evidence="1" id="KW-0472">Membrane</keyword>
<keyword evidence="1" id="KW-0812">Transmembrane</keyword>
<evidence type="ECO:0000313" key="4">
    <source>
        <dbReference type="Proteomes" id="UP000756710"/>
    </source>
</evidence>
<evidence type="ECO:0000313" key="2">
    <source>
        <dbReference type="EMBL" id="CDR15123.1"/>
    </source>
</evidence>
<accession>A0A061A862</accession>